<evidence type="ECO:0000313" key="3">
    <source>
        <dbReference type="Proteomes" id="UP000008776"/>
    </source>
</evidence>
<proteinExistence type="predicted"/>
<protein>
    <submittedName>
        <fullName evidence="2">Uncharacterized protein</fullName>
    </submittedName>
</protein>
<accession>Q6JPA0</accession>
<dbReference type="Proteomes" id="UP000008776">
    <property type="component" value="Segment"/>
</dbReference>
<dbReference type="EMBL" id="AY349019">
    <property type="protein sequence ID" value="AAQ99129.1"/>
    <property type="molecule type" value="Genomic_DNA"/>
</dbReference>
<keyword evidence="3" id="KW-1185">Reference proteome</keyword>
<dbReference type="GeneID" id="2943365"/>
<dbReference type="RefSeq" id="YP_025268.1">
    <property type="nucleotide sequence ID" value="NC_005906.1"/>
</dbReference>
<name>Q6JPA0_NPVNC</name>
<sequence length="69" mass="8331">METTQTQTFVERLSKIDRQLFYYQLLTLCYALIIITIILVISLLYVIYIEYNNQNQLNVEYYNNLNGRN</sequence>
<evidence type="ECO:0000313" key="2">
    <source>
        <dbReference type="EMBL" id="AAQ99129.1"/>
    </source>
</evidence>
<keyword evidence="1" id="KW-1133">Transmembrane helix</keyword>
<organism evidence="2 3">
    <name type="scientific">Neodiprion lecontei nucleopolyhedrovirus (strain Canada)</name>
    <name type="common">NeleNPV</name>
    <dbReference type="NCBI Taxonomy" id="654906"/>
    <lineage>
        <taxon>Viruses</taxon>
        <taxon>Viruses incertae sedis</taxon>
        <taxon>Naldaviricetes</taxon>
        <taxon>Lefavirales</taxon>
        <taxon>Baculoviridae</taxon>
        <taxon>Gammabaculovirus</taxon>
        <taxon>Gammabaculovirus nelecontei</taxon>
    </lineage>
</organism>
<dbReference type="KEGG" id="vg:2943365"/>
<keyword evidence="1" id="KW-0472">Membrane</keyword>
<evidence type="ECO:0000256" key="1">
    <source>
        <dbReference type="SAM" id="Phobius"/>
    </source>
</evidence>
<organismHost>
    <name type="scientific">Neodiprion lecontei</name>
    <name type="common">Redheaded pine sawfly</name>
    <dbReference type="NCBI Taxonomy" id="441921"/>
</organismHost>
<feature type="transmembrane region" description="Helical" evidence="1">
    <location>
        <begin position="21"/>
        <end position="48"/>
    </location>
</feature>
<reference evidence="2 3" key="1">
    <citation type="journal article" date="2004" name="J. Virol.">
        <title>Sequence and organization of the Neodiprion lecontei nucleopolyhedrovirus genome.</title>
        <authorList>
            <person name="Lauzon H.A.M."/>
            <person name="Lucarotti C.J."/>
            <person name="Krell P.J."/>
            <person name="Feng Q."/>
            <person name="Retnakaran A."/>
            <person name="Arif B.M."/>
        </authorList>
    </citation>
    <scope>NUCLEOTIDE SEQUENCE [LARGE SCALE GENOMIC DNA]</scope>
    <source>
        <strain evidence="3">Canada</strain>
    </source>
</reference>
<keyword evidence="1" id="KW-0812">Transmembrane</keyword>